<proteinExistence type="predicted"/>
<gene>
    <name evidence="2" type="ORF">SSPO_012640</name>
</gene>
<accession>A0A499UPQ6</accession>
<evidence type="ECO:0000256" key="1">
    <source>
        <dbReference type="SAM" id="MobiDB-lite"/>
    </source>
</evidence>
<evidence type="ECO:0000313" key="3">
    <source>
        <dbReference type="Proteomes" id="UP000463951"/>
    </source>
</evidence>
<dbReference type="PANTHER" id="PTHR47691">
    <property type="entry name" value="REGULATOR-RELATED"/>
    <property type="match status" value="1"/>
</dbReference>
<dbReference type="Proteomes" id="UP000463951">
    <property type="component" value="Chromosome"/>
</dbReference>
<organism evidence="2 3">
    <name type="scientific">Streptomyces antimycoticus</name>
    <dbReference type="NCBI Taxonomy" id="68175"/>
    <lineage>
        <taxon>Bacteria</taxon>
        <taxon>Bacillati</taxon>
        <taxon>Actinomycetota</taxon>
        <taxon>Actinomycetes</taxon>
        <taxon>Kitasatosporales</taxon>
        <taxon>Streptomycetaceae</taxon>
        <taxon>Streptomyces</taxon>
        <taxon>Streptomyces violaceusniger group</taxon>
    </lineage>
</organism>
<dbReference type="SUPFAM" id="SSF52540">
    <property type="entry name" value="P-loop containing nucleoside triphosphate hydrolases"/>
    <property type="match status" value="1"/>
</dbReference>
<dbReference type="EMBL" id="AP019620">
    <property type="protein sequence ID" value="BBJ38546.1"/>
    <property type="molecule type" value="Genomic_DNA"/>
</dbReference>
<dbReference type="AlphaFoldDB" id="A0A499UPQ6"/>
<evidence type="ECO:0000313" key="2">
    <source>
        <dbReference type="EMBL" id="BBJ38546.1"/>
    </source>
</evidence>
<evidence type="ECO:0008006" key="4">
    <source>
        <dbReference type="Google" id="ProtNLM"/>
    </source>
</evidence>
<protein>
    <recommendedName>
        <fullName evidence="4">Orc1-like AAA ATPase domain-containing protein</fullName>
    </recommendedName>
</protein>
<name>A0A499UPQ6_9ACTN</name>
<dbReference type="PANTHER" id="PTHR47691:SF3">
    <property type="entry name" value="HTH-TYPE TRANSCRIPTIONAL REGULATOR RV0890C-RELATED"/>
    <property type="match status" value="1"/>
</dbReference>
<feature type="region of interest" description="Disordered" evidence="1">
    <location>
        <begin position="1"/>
        <end position="50"/>
    </location>
</feature>
<sequence length="201" mass="21085">MVGRRGGARRGEISPHRYPNPPPAPGEVTGGFHPLTLGETPPRQADPPPEVRAVAPGPGIAWNGGLRVRTGIGPSTRARCEASMGAVATSTPTGRQTVRLPAEVTSFVGRRHEAAEVKEMLSASRLVTLTGVGGVGKTRLALRVADEARRAFPDGVWLAELAELDNPALLAQGVTEALEIRDHSPARLLTSSSTICGTGRR</sequence>
<dbReference type="Gene3D" id="3.40.50.300">
    <property type="entry name" value="P-loop containing nucleotide triphosphate hydrolases"/>
    <property type="match status" value="1"/>
</dbReference>
<dbReference type="InterPro" id="IPR027417">
    <property type="entry name" value="P-loop_NTPase"/>
</dbReference>
<reference evidence="2 3" key="1">
    <citation type="journal article" date="2020" name="Int. J. Syst. Evol. Microbiol.">
        <title>Reclassification of Streptomyces castelarensis and Streptomyces sporoclivatus as later heterotypic synonyms of Streptomyces antimycoticus.</title>
        <authorList>
            <person name="Komaki H."/>
            <person name="Tamura T."/>
        </authorList>
    </citation>
    <scope>NUCLEOTIDE SEQUENCE [LARGE SCALE GENOMIC DNA]</scope>
    <source>
        <strain evidence="2 3">NBRC 100767</strain>
    </source>
</reference>